<keyword evidence="6 11" id="KW-1133">Transmembrane helix</keyword>
<evidence type="ECO:0000256" key="11">
    <source>
        <dbReference type="SAM" id="Phobius"/>
    </source>
</evidence>
<keyword evidence="4" id="KW-0050">Antiport</keyword>
<feature type="transmembrane region" description="Helical" evidence="11">
    <location>
        <begin position="393"/>
        <end position="416"/>
    </location>
</feature>
<feature type="transmembrane region" description="Helical" evidence="11">
    <location>
        <begin position="297"/>
        <end position="317"/>
    </location>
</feature>
<evidence type="ECO:0000256" key="4">
    <source>
        <dbReference type="ARBA" id="ARBA00022449"/>
    </source>
</evidence>
<feature type="transmembrane region" description="Helical" evidence="11">
    <location>
        <begin position="253"/>
        <end position="285"/>
    </location>
</feature>
<dbReference type="EMBL" id="JBIBSM010000007">
    <property type="protein sequence ID" value="MFF8277409.1"/>
    <property type="molecule type" value="Genomic_DNA"/>
</dbReference>
<dbReference type="Gene3D" id="1.20.1530.20">
    <property type="match status" value="1"/>
</dbReference>
<dbReference type="PANTHER" id="PTHR43562">
    <property type="entry name" value="NAPA-TYPE SODIUM/HYDROGEN ANTIPORTER"/>
    <property type="match status" value="1"/>
</dbReference>
<evidence type="ECO:0000256" key="5">
    <source>
        <dbReference type="ARBA" id="ARBA00022692"/>
    </source>
</evidence>
<feature type="transmembrane region" description="Helical" evidence="11">
    <location>
        <begin position="329"/>
        <end position="350"/>
    </location>
</feature>
<feature type="transmembrane region" description="Helical" evidence="11">
    <location>
        <begin position="84"/>
        <end position="101"/>
    </location>
</feature>
<keyword evidence="7" id="KW-0915">Sodium</keyword>
<reference evidence="13 14" key="1">
    <citation type="submission" date="2024-10" db="EMBL/GenBank/DDBJ databases">
        <title>The Natural Products Discovery Center: Release of the First 8490 Sequenced Strains for Exploring Actinobacteria Biosynthetic Diversity.</title>
        <authorList>
            <person name="Kalkreuter E."/>
            <person name="Kautsar S.A."/>
            <person name="Yang D."/>
            <person name="Bader C.D."/>
            <person name="Teijaro C.N."/>
            <person name="Fluegel L."/>
            <person name="Davis C.M."/>
            <person name="Simpson J.R."/>
            <person name="Lauterbach L."/>
            <person name="Steele A.D."/>
            <person name="Gui C."/>
            <person name="Meng S."/>
            <person name="Li G."/>
            <person name="Viehrig K."/>
            <person name="Ye F."/>
            <person name="Su P."/>
            <person name="Kiefer A.F."/>
            <person name="Nichols A."/>
            <person name="Cepeda A.J."/>
            <person name="Yan W."/>
            <person name="Fan B."/>
            <person name="Jiang Y."/>
            <person name="Adhikari A."/>
            <person name="Zheng C.-J."/>
            <person name="Schuster L."/>
            <person name="Cowan T.M."/>
            <person name="Smanski M.J."/>
            <person name="Chevrette M.G."/>
            <person name="De Carvalho L.P.S."/>
            <person name="Shen B."/>
        </authorList>
    </citation>
    <scope>NUCLEOTIDE SEQUENCE [LARGE SCALE GENOMIC DNA]</scope>
    <source>
        <strain evidence="13 14">NPDC015755</strain>
    </source>
</reference>
<comment type="similarity">
    <text evidence="2">Belongs to the monovalent cation:proton antiporter 2 (CPA2) transporter (TC 2.A.37) family.</text>
</comment>
<evidence type="ECO:0000256" key="3">
    <source>
        <dbReference type="ARBA" id="ARBA00022448"/>
    </source>
</evidence>
<evidence type="ECO:0000256" key="7">
    <source>
        <dbReference type="ARBA" id="ARBA00023053"/>
    </source>
</evidence>
<evidence type="ECO:0000259" key="12">
    <source>
        <dbReference type="Pfam" id="PF00999"/>
    </source>
</evidence>
<dbReference type="InterPro" id="IPR038770">
    <property type="entry name" value="Na+/solute_symporter_sf"/>
</dbReference>
<evidence type="ECO:0000256" key="8">
    <source>
        <dbReference type="ARBA" id="ARBA00023065"/>
    </source>
</evidence>
<comment type="subcellular location">
    <subcellularLocation>
        <location evidence="1">Membrane</location>
        <topology evidence="1">Multi-pass membrane protein</topology>
    </subcellularLocation>
</comment>
<keyword evidence="3" id="KW-0813">Transport</keyword>
<gene>
    <name evidence="13" type="ORF">ACF05T_15050</name>
</gene>
<evidence type="ECO:0000313" key="14">
    <source>
        <dbReference type="Proteomes" id="UP001603013"/>
    </source>
</evidence>
<evidence type="ECO:0000256" key="9">
    <source>
        <dbReference type="ARBA" id="ARBA00023136"/>
    </source>
</evidence>
<feature type="transmembrane region" description="Helical" evidence="11">
    <location>
        <begin position="214"/>
        <end position="232"/>
    </location>
</feature>
<evidence type="ECO:0000256" key="10">
    <source>
        <dbReference type="ARBA" id="ARBA00023201"/>
    </source>
</evidence>
<keyword evidence="8" id="KW-0406">Ion transport</keyword>
<feature type="transmembrane region" description="Helical" evidence="11">
    <location>
        <begin position="147"/>
        <end position="170"/>
    </location>
</feature>
<dbReference type="Pfam" id="PF00999">
    <property type="entry name" value="Na_H_Exchanger"/>
    <property type="match status" value="1"/>
</dbReference>
<keyword evidence="10" id="KW-0739">Sodium transport</keyword>
<protein>
    <submittedName>
        <fullName evidence="13">Cation:proton antiporter</fullName>
    </submittedName>
</protein>
<dbReference type="RefSeq" id="WP_391934704.1">
    <property type="nucleotide sequence ID" value="NZ_JBIBSM010000007.1"/>
</dbReference>
<evidence type="ECO:0000256" key="1">
    <source>
        <dbReference type="ARBA" id="ARBA00004141"/>
    </source>
</evidence>
<name>A0ABW6YC49_9ACTN</name>
<keyword evidence="9 11" id="KW-0472">Membrane</keyword>
<feature type="transmembrane region" description="Helical" evidence="11">
    <location>
        <begin position="12"/>
        <end position="33"/>
    </location>
</feature>
<dbReference type="PANTHER" id="PTHR43562:SF3">
    <property type="entry name" value="SODIUM ION_PROTON EXCHANGER (EUROFUNG)"/>
    <property type="match status" value="1"/>
</dbReference>
<keyword evidence="14" id="KW-1185">Reference proteome</keyword>
<organism evidence="13 14">
    <name type="scientific">Streptomyces lateritius</name>
    <dbReference type="NCBI Taxonomy" id="67313"/>
    <lineage>
        <taxon>Bacteria</taxon>
        <taxon>Bacillati</taxon>
        <taxon>Actinomycetota</taxon>
        <taxon>Actinomycetes</taxon>
        <taxon>Kitasatosporales</taxon>
        <taxon>Streptomycetaceae</taxon>
        <taxon>Streptomyces</taxon>
    </lineage>
</organism>
<feature type="transmembrane region" description="Helical" evidence="11">
    <location>
        <begin position="113"/>
        <end position="135"/>
    </location>
</feature>
<proteinExistence type="inferred from homology"/>
<evidence type="ECO:0000256" key="6">
    <source>
        <dbReference type="ARBA" id="ARBA00022989"/>
    </source>
</evidence>
<accession>A0ABW6YC49</accession>
<sequence>MYLSASPIAPVGAHSLLVFLLQVGVLLGAALLLGRLARHLGMPSVVGELSAGVILGPSLLTHVAPAFSAWLLPQQAAQMHLLDAVGQIGVLLLVGITGMHIDLNLARSKGRAAALVSAGGLVVPFAGGVAIAFALPATLLTEGGDRTVFALFTGVALCVSAIPVIAKTLLDMGLLHRDIGQLTVTASVVDDIAGWMLLSVVSAMATTGVRGGDIALTVVALVALVAAAWFVARPLVRRLLRWASRSSDRDTSVALCTVLIVLGAAASHALGMEAILGAFLVGILIGSSGEMDRERLAPLRVFSIGVLAPLFFATAGLRMDLTALARPAVLGAALVVLLVAIVGKFVGAYIGARAGRLSHWEGLALGAGLNARGVIEVIIAMVGLRLGVLTTEMYTIVILVAIVTSLMAAPTLRFAVRRMPVTEEERERERVLLGSVSGSRPVESNS</sequence>
<feature type="domain" description="Cation/H+ exchanger transmembrane" evidence="12">
    <location>
        <begin position="30"/>
        <end position="416"/>
    </location>
</feature>
<keyword evidence="5 11" id="KW-0812">Transmembrane</keyword>
<feature type="transmembrane region" description="Helical" evidence="11">
    <location>
        <begin position="45"/>
        <end position="72"/>
    </location>
</feature>
<comment type="caution">
    <text evidence="13">The sequence shown here is derived from an EMBL/GenBank/DDBJ whole genome shotgun (WGS) entry which is preliminary data.</text>
</comment>
<dbReference type="Proteomes" id="UP001603013">
    <property type="component" value="Unassembled WGS sequence"/>
</dbReference>
<evidence type="ECO:0000313" key="13">
    <source>
        <dbReference type="EMBL" id="MFF8277409.1"/>
    </source>
</evidence>
<dbReference type="InterPro" id="IPR006153">
    <property type="entry name" value="Cation/H_exchanger_TM"/>
</dbReference>
<evidence type="ECO:0000256" key="2">
    <source>
        <dbReference type="ARBA" id="ARBA00005551"/>
    </source>
</evidence>